<evidence type="ECO:0000256" key="2">
    <source>
        <dbReference type="ARBA" id="ARBA00022499"/>
    </source>
</evidence>
<dbReference type="InterPro" id="IPR059120">
    <property type="entry name" value="Cullin-like_AB"/>
</dbReference>
<name>A0A9W8HPP8_9FUNG</name>
<dbReference type="PANTHER" id="PTHR11932">
    <property type="entry name" value="CULLIN"/>
    <property type="match status" value="1"/>
</dbReference>
<keyword evidence="7" id="KW-0436">Ligase</keyword>
<gene>
    <name evidence="7" type="primary">CDC53_3</name>
    <name evidence="7" type="ORF">H4R20_007016</name>
</gene>
<sequence length="377" mass="42370">AEEREDLKRLYQLMKRLGEGSGLDPLREIFGNYVRESGLEAVKKVSGDKEATENMANKSRMFVNALLSVHDLYAGILREAFESDPGFNKALDHACKEYMNNNAICVSPETNAARLLANYCDALLKKGNANTRVAGAAGASSEDNLEQQLSQVICVFRYLKDQDIFQEAYWRFLARRLVNEQSVSSHGEETMISKLKEVSGVDFTSRLTRMFTDITMSREMAEQFKEPGKAELAYDFDMKVLNTGSWPFKVPDTKLKLPSELDRAVDQYTEFYQGKHNGRRLNWLWQYSKAEIKMFFPKATGPAAKAGYLFQVSTYQLAILLLFNADSGPGTGYDSEDGPTLTFEQIVTATELSKEAVAGELEVFCKARVFNSSADNK</sequence>
<comment type="similarity">
    <text evidence="1 4 5">Belongs to the cullin family.</text>
</comment>
<proteinExistence type="inferred from homology"/>
<evidence type="ECO:0000313" key="8">
    <source>
        <dbReference type="Proteomes" id="UP001140094"/>
    </source>
</evidence>
<evidence type="ECO:0000256" key="1">
    <source>
        <dbReference type="ARBA" id="ARBA00006019"/>
    </source>
</evidence>
<evidence type="ECO:0000313" key="7">
    <source>
        <dbReference type="EMBL" id="KAJ2790450.1"/>
    </source>
</evidence>
<dbReference type="FunFam" id="1.20.1310.10:FF:000002">
    <property type="entry name" value="cullin-3 isoform X1"/>
    <property type="match status" value="1"/>
</dbReference>
<dbReference type="Pfam" id="PF00888">
    <property type="entry name" value="Cullin"/>
    <property type="match status" value="1"/>
</dbReference>
<dbReference type="OrthoDB" id="27073at2759"/>
<evidence type="ECO:0000256" key="4">
    <source>
        <dbReference type="PROSITE-ProRule" id="PRU00330"/>
    </source>
</evidence>
<reference evidence="7" key="1">
    <citation type="submission" date="2022-07" db="EMBL/GenBank/DDBJ databases">
        <title>Phylogenomic reconstructions and comparative analyses of Kickxellomycotina fungi.</title>
        <authorList>
            <person name="Reynolds N.K."/>
            <person name="Stajich J.E."/>
            <person name="Barry K."/>
            <person name="Grigoriev I.V."/>
            <person name="Crous P."/>
            <person name="Smith M.E."/>
        </authorList>
    </citation>
    <scope>NUCLEOTIDE SEQUENCE</scope>
    <source>
        <strain evidence="7">NRRL 1565</strain>
    </source>
</reference>
<dbReference type="SMART" id="SM00182">
    <property type="entry name" value="CULLIN"/>
    <property type="match status" value="1"/>
</dbReference>
<evidence type="ECO:0000256" key="5">
    <source>
        <dbReference type="RuleBase" id="RU003829"/>
    </source>
</evidence>
<dbReference type="GO" id="GO:0031625">
    <property type="term" value="F:ubiquitin protein ligase binding"/>
    <property type="evidence" value="ECO:0007669"/>
    <property type="project" value="InterPro"/>
</dbReference>
<dbReference type="Gene3D" id="3.30.230.130">
    <property type="entry name" value="Cullin, Chain C, Domain 2"/>
    <property type="match status" value="1"/>
</dbReference>
<dbReference type="SUPFAM" id="SSF75632">
    <property type="entry name" value="Cullin homology domain"/>
    <property type="match status" value="1"/>
</dbReference>
<accession>A0A9W8HPP8</accession>
<keyword evidence="8" id="KW-1185">Reference proteome</keyword>
<comment type="caution">
    <text evidence="7">The sequence shown here is derived from an EMBL/GenBank/DDBJ whole genome shotgun (WGS) entry which is preliminary data.</text>
</comment>
<dbReference type="Gene3D" id="1.20.1310.10">
    <property type="entry name" value="Cullin Repeats"/>
    <property type="match status" value="2"/>
</dbReference>
<dbReference type="InterPro" id="IPR045093">
    <property type="entry name" value="Cullin"/>
</dbReference>
<feature type="non-terminal residue" evidence="7">
    <location>
        <position position="377"/>
    </location>
</feature>
<feature type="domain" description="Cullin family profile" evidence="6">
    <location>
        <begin position="111"/>
        <end position="365"/>
    </location>
</feature>
<dbReference type="GO" id="GO:0016874">
    <property type="term" value="F:ligase activity"/>
    <property type="evidence" value="ECO:0007669"/>
    <property type="project" value="UniProtKB-KW"/>
</dbReference>
<dbReference type="InterPro" id="IPR036317">
    <property type="entry name" value="Cullin_homology_sf"/>
</dbReference>
<dbReference type="GO" id="GO:0006511">
    <property type="term" value="P:ubiquitin-dependent protein catabolic process"/>
    <property type="evidence" value="ECO:0007669"/>
    <property type="project" value="InterPro"/>
</dbReference>
<protein>
    <submittedName>
        <fullName evidence="7">Ubiquitin ligase (Cullin) of SCF</fullName>
    </submittedName>
</protein>
<dbReference type="InterPro" id="IPR016158">
    <property type="entry name" value="Cullin_homology"/>
</dbReference>
<evidence type="ECO:0000256" key="3">
    <source>
        <dbReference type="ARBA" id="ARBA00022843"/>
    </source>
</evidence>
<dbReference type="InterPro" id="IPR016159">
    <property type="entry name" value="Cullin_repeat-like_dom_sf"/>
</dbReference>
<dbReference type="PROSITE" id="PS50069">
    <property type="entry name" value="CULLIN_2"/>
    <property type="match status" value="1"/>
</dbReference>
<feature type="non-terminal residue" evidence="7">
    <location>
        <position position="1"/>
    </location>
</feature>
<dbReference type="InterPro" id="IPR001373">
    <property type="entry name" value="Cullin_N"/>
</dbReference>
<dbReference type="AlphaFoldDB" id="A0A9W8HPP8"/>
<organism evidence="7 8">
    <name type="scientific">Coemansia guatemalensis</name>
    <dbReference type="NCBI Taxonomy" id="2761395"/>
    <lineage>
        <taxon>Eukaryota</taxon>
        <taxon>Fungi</taxon>
        <taxon>Fungi incertae sedis</taxon>
        <taxon>Zoopagomycota</taxon>
        <taxon>Kickxellomycotina</taxon>
        <taxon>Kickxellomycetes</taxon>
        <taxon>Kickxellales</taxon>
        <taxon>Kickxellaceae</taxon>
        <taxon>Coemansia</taxon>
    </lineage>
</organism>
<keyword evidence="3" id="KW-0832">Ubl conjugation</keyword>
<dbReference type="EMBL" id="JANBUO010003534">
    <property type="protein sequence ID" value="KAJ2790450.1"/>
    <property type="molecule type" value="Genomic_DNA"/>
</dbReference>
<evidence type="ECO:0000259" key="6">
    <source>
        <dbReference type="PROSITE" id="PS50069"/>
    </source>
</evidence>
<dbReference type="Pfam" id="PF26557">
    <property type="entry name" value="Cullin_AB"/>
    <property type="match status" value="1"/>
</dbReference>
<keyword evidence="2" id="KW-1017">Isopeptide bond</keyword>
<dbReference type="SUPFAM" id="SSF74788">
    <property type="entry name" value="Cullin repeat-like"/>
    <property type="match status" value="1"/>
</dbReference>
<dbReference type="Proteomes" id="UP001140094">
    <property type="component" value="Unassembled WGS sequence"/>
</dbReference>